<evidence type="ECO:0000313" key="2">
    <source>
        <dbReference type="Proteomes" id="UP001595851"/>
    </source>
</evidence>
<name>A0ABV8GTP9_9ACTN</name>
<evidence type="ECO:0000313" key="1">
    <source>
        <dbReference type="EMBL" id="MFC4015702.1"/>
    </source>
</evidence>
<dbReference type="RefSeq" id="WP_379535508.1">
    <property type="nucleotide sequence ID" value="NZ_JBHSBI010000048.1"/>
</dbReference>
<gene>
    <name evidence="1" type="ORF">ACFOY2_51420</name>
</gene>
<comment type="caution">
    <text evidence="1">The sequence shown here is derived from an EMBL/GenBank/DDBJ whole genome shotgun (WGS) entry which is preliminary data.</text>
</comment>
<accession>A0ABV8GTP9</accession>
<sequence length="278" mass="29830">MKRAVYSALLLVIAPFAFTGEGRSELLDPALLAQQWAAFPESRQPRPVVLIGALPEVNKSGGYIARVRLGANLSSQAPEAADVPLTDGTASIPQISPSAAYEELRQHMERRAAPGREGTVLNAEHVTHEFLSDRGLIRLPAWRFQIAGGGSLTWPALSPQAFWRLGSVSSSSKIMRASADRTKPEITVWMDSGHGCGKQGDKRPAVRITETPDVVVVGTAKAPELPGRMCVSTADFRARPFTYALSSPLGNRGLLDEAGHLPVVHHEDVAPIPGSPPR</sequence>
<dbReference type="Proteomes" id="UP001595851">
    <property type="component" value="Unassembled WGS sequence"/>
</dbReference>
<proteinExistence type="predicted"/>
<protein>
    <submittedName>
        <fullName evidence="1">Uncharacterized protein</fullName>
    </submittedName>
</protein>
<dbReference type="EMBL" id="JBHSBI010000048">
    <property type="protein sequence ID" value="MFC4015702.1"/>
    <property type="molecule type" value="Genomic_DNA"/>
</dbReference>
<keyword evidence="2" id="KW-1185">Reference proteome</keyword>
<reference evidence="2" key="1">
    <citation type="journal article" date="2019" name="Int. J. Syst. Evol. Microbiol.">
        <title>The Global Catalogue of Microorganisms (GCM) 10K type strain sequencing project: providing services to taxonomists for standard genome sequencing and annotation.</title>
        <authorList>
            <consortium name="The Broad Institute Genomics Platform"/>
            <consortium name="The Broad Institute Genome Sequencing Center for Infectious Disease"/>
            <person name="Wu L."/>
            <person name="Ma J."/>
        </authorList>
    </citation>
    <scope>NUCLEOTIDE SEQUENCE [LARGE SCALE GENOMIC DNA]</scope>
    <source>
        <strain evidence="2">TBRC 1276</strain>
    </source>
</reference>
<organism evidence="1 2">
    <name type="scientific">Nonomuraea purpurea</name>
    <dbReference type="NCBI Taxonomy" id="1849276"/>
    <lineage>
        <taxon>Bacteria</taxon>
        <taxon>Bacillati</taxon>
        <taxon>Actinomycetota</taxon>
        <taxon>Actinomycetes</taxon>
        <taxon>Streptosporangiales</taxon>
        <taxon>Streptosporangiaceae</taxon>
        <taxon>Nonomuraea</taxon>
    </lineage>
</organism>